<accession>A0A7S1SMZ1</accession>
<protein>
    <submittedName>
        <fullName evidence="1">Uncharacterized protein</fullName>
    </submittedName>
</protein>
<proteinExistence type="predicted"/>
<gene>
    <name evidence="1" type="ORF">TCHU04912_LOCUS3509</name>
</gene>
<name>A0A7S1SMZ1_9CHLO</name>
<dbReference type="EMBL" id="HBGG01007089">
    <property type="protein sequence ID" value="CAD9201276.1"/>
    <property type="molecule type" value="Transcribed_RNA"/>
</dbReference>
<reference evidence="1" key="1">
    <citation type="submission" date="2021-01" db="EMBL/GenBank/DDBJ databases">
        <authorList>
            <person name="Corre E."/>
            <person name="Pelletier E."/>
            <person name="Niang G."/>
            <person name="Scheremetjew M."/>
            <person name="Finn R."/>
            <person name="Kale V."/>
            <person name="Holt S."/>
            <person name="Cochrane G."/>
            <person name="Meng A."/>
            <person name="Brown T."/>
            <person name="Cohen L."/>
        </authorList>
    </citation>
    <scope>NUCLEOTIDE SEQUENCE</scope>
    <source>
        <strain evidence="1">PLY429</strain>
    </source>
</reference>
<evidence type="ECO:0000313" key="1">
    <source>
        <dbReference type="EMBL" id="CAD9201276.1"/>
    </source>
</evidence>
<organism evidence="1">
    <name type="scientific">Tetraselmis chuii</name>
    <dbReference type="NCBI Taxonomy" id="63592"/>
    <lineage>
        <taxon>Eukaryota</taxon>
        <taxon>Viridiplantae</taxon>
        <taxon>Chlorophyta</taxon>
        <taxon>core chlorophytes</taxon>
        <taxon>Chlorodendrophyceae</taxon>
        <taxon>Chlorodendrales</taxon>
        <taxon>Chlorodendraceae</taxon>
        <taxon>Tetraselmis</taxon>
    </lineage>
</organism>
<dbReference type="AlphaFoldDB" id="A0A7S1SMZ1"/>
<sequence>MATAELPSRSASFDGTAETAATATDHWVVERSPRPHTTYAGGQAAFPGGWLELGGETLRRMVATVASSASASLAGKRVTVEESGTQNSLESKRTVTTALPRPLRWVARSQAYVEAPEGEELQVTRHCLDKSPEVLELAGTVASWREEVSERVQKGGKHGASDAEGQFYVKIATALGYKLSTSEAEQKQDYASEILALRGSSGNVVGVMDCYERSKTRSLILKYALAHPGSQRPAAEREDETLGGIGRACLSYLVSRAAQEDRCRSVRMEALSLRLYLSAASLGFEQIGTTVPPLPQGVFLPHSAVFCSSPAAHKSL</sequence>